<keyword evidence="3" id="KW-0408">Iron</keyword>
<comment type="similarity">
    <text evidence="1">Belongs to the cytochrome P450 family.</text>
</comment>
<accession>A0ABD3KD02</accession>
<dbReference type="GO" id="GO:0046872">
    <property type="term" value="F:metal ion binding"/>
    <property type="evidence" value="ECO:0007669"/>
    <property type="project" value="UniProtKB-KW"/>
</dbReference>
<evidence type="ECO:0000256" key="1">
    <source>
        <dbReference type="ARBA" id="ARBA00010617"/>
    </source>
</evidence>
<reference evidence="4 5" key="1">
    <citation type="submission" date="2024-11" db="EMBL/GenBank/DDBJ databases">
        <title>Chromosome-level genome assembly of Eucalyptus globulus Labill. provides insights into its genome evolution.</title>
        <authorList>
            <person name="Li X."/>
        </authorList>
    </citation>
    <scope>NUCLEOTIDE SEQUENCE [LARGE SCALE GENOMIC DNA]</scope>
    <source>
        <strain evidence="4">CL2024</strain>
        <tissue evidence="4">Fresh tender leaves</tissue>
    </source>
</reference>
<dbReference type="PANTHER" id="PTHR24286">
    <property type="entry name" value="CYTOCHROME P450 26"/>
    <property type="match status" value="1"/>
</dbReference>
<evidence type="ECO:0000256" key="3">
    <source>
        <dbReference type="ARBA" id="ARBA00023004"/>
    </source>
</evidence>
<dbReference type="Gene3D" id="1.10.630.10">
    <property type="entry name" value="Cytochrome P450"/>
    <property type="match status" value="1"/>
</dbReference>
<dbReference type="EMBL" id="JBJKBG010000006">
    <property type="protein sequence ID" value="KAL3735801.1"/>
    <property type="molecule type" value="Genomic_DNA"/>
</dbReference>
<dbReference type="Proteomes" id="UP001634007">
    <property type="component" value="Unassembled WGS sequence"/>
</dbReference>
<organism evidence="4 5">
    <name type="scientific">Eucalyptus globulus</name>
    <name type="common">Tasmanian blue gum</name>
    <dbReference type="NCBI Taxonomy" id="34317"/>
    <lineage>
        <taxon>Eukaryota</taxon>
        <taxon>Viridiplantae</taxon>
        <taxon>Streptophyta</taxon>
        <taxon>Embryophyta</taxon>
        <taxon>Tracheophyta</taxon>
        <taxon>Spermatophyta</taxon>
        <taxon>Magnoliopsida</taxon>
        <taxon>eudicotyledons</taxon>
        <taxon>Gunneridae</taxon>
        <taxon>Pentapetalae</taxon>
        <taxon>rosids</taxon>
        <taxon>malvids</taxon>
        <taxon>Myrtales</taxon>
        <taxon>Myrtaceae</taxon>
        <taxon>Myrtoideae</taxon>
        <taxon>Eucalypteae</taxon>
        <taxon>Eucalyptus</taxon>
    </lineage>
</organism>
<name>A0ABD3KD02_EUCGL</name>
<proteinExistence type="inferred from homology"/>
<keyword evidence="2" id="KW-0479">Metal-binding</keyword>
<comment type="caution">
    <text evidence="4">The sequence shown here is derived from an EMBL/GenBank/DDBJ whole genome shotgun (WGS) entry which is preliminary data.</text>
</comment>
<dbReference type="SUPFAM" id="SSF48264">
    <property type="entry name" value="Cytochrome P450"/>
    <property type="match status" value="1"/>
</dbReference>
<gene>
    <name evidence="4" type="ORF">ACJRO7_024861</name>
</gene>
<protein>
    <submittedName>
        <fullName evidence="4">Uncharacterized protein</fullName>
    </submittedName>
</protein>
<sequence>MAARKGKPEKFICDRMSKYLPDVFFTSLLGENLAVICSASGNKFLFSGQSKWVASPWPCSMKKALMFLTVVNNSSVEESAKLHSFLPEFLKPETLQHDIPIMDSMATEHLEKEWSPSKDVKVFLSKKYTLHWLVGCSCASKIPTT</sequence>
<dbReference type="InterPro" id="IPR036396">
    <property type="entry name" value="Cyt_P450_sf"/>
</dbReference>
<evidence type="ECO:0000256" key="2">
    <source>
        <dbReference type="ARBA" id="ARBA00022723"/>
    </source>
</evidence>
<dbReference type="PANTHER" id="PTHR24286:SF53">
    <property type="entry name" value="BETA-AMYRIN 28-OXIDASE-LIKE"/>
    <property type="match status" value="1"/>
</dbReference>
<dbReference type="AlphaFoldDB" id="A0ABD3KD02"/>
<keyword evidence="5" id="KW-1185">Reference proteome</keyword>
<evidence type="ECO:0000313" key="4">
    <source>
        <dbReference type="EMBL" id="KAL3735801.1"/>
    </source>
</evidence>
<evidence type="ECO:0000313" key="5">
    <source>
        <dbReference type="Proteomes" id="UP001634007"/>
    </source>
</evidence>